<dbReference type="Proteomes" id="UP001283361">
    <property type="component" value="Unassembled WGS sequence"/>
</dbReference>
<evidence type="ECO:0000313" key="1">
    <source>
        <dbReference type="EMBL" id="KAK3782883.1"/>
    </source>
</evidence>
<accession>A0AAE1A8E5</accession>
<evidence type="ECO:0000313" key="2">
    <source>
        <dbReference type="Proteomes" id="UP001283361"/>
    </source>
</evidence>
<keyword evidence="2" id="KW-1185">Reference proteome</keyword>
<gene>
    <name evidence="1" type="ORF">RRG08_002512</name>
</gene>
<organism evidence="1 2">
    <name type="scientific">Elysia crispata</name>
    <name type="common">lettuce slug</name>
    <dbReference type="NCBI Taxonomy" id="231223"/>
    <lineage>
        <taxon>Eukaryota</taxon>
        <taxon>Metazoa</taxon>
        <taxon>Spiralia</taxon>
        <taxon>Lophotrochozoa</taxon>
        <taxon>Mollusca</taxon>
        <taxon>Gastropoda</taxon>
        <taxon>Heterobranchia</taxon>
        <taxon>Euthyneura</taxon>
        <taxon>Panpulmonata</taxon>
        <taxon>Sacoglossa</taxon>
        <taxon>Placobranchoidea</taxon>
        <taxon>Plakobranchidae</taxon>
        <taxon>Elysia</taxon>
    </lineage>
</organism>
<name>A0AAE1A8E5_9GAST</name>
<reference evidence="1" key="1">
    <citation type="journal article" date="2023" name="G3 (Bethesda)">
        <title>A reference genome for the long-term kleptoplast-retaining sea slug Elysia crispata morphotype clarki.</title>
        <authorList>
            <person name="Eastman K.E."/>
            <person name="Pendleton A.L."/>
            <person name="Shaikh M.A."/>
            <person name="Suttiyut T."/>
            <person name="Ogas R."/>
            <person name="Tomko P."/>
            <person name="Gavelis G."/>
            <person name="Widhalm J.R."/>
            <person name="Wisecaver J.H."/>
        </authorList>
    </citation>
    <scope>NUCLEOTIDE SEQUENCE</scope>
    <source>
        <strain evidence="1">ECLA1</strain>
    </source>
</reference>
<dbReference type="AlphaFoldDB" id="A0AAE1A8E5"/>
<dbReference type="EMBL" id="JAWDGP010002483">
    <property type="protein sequence ID" value="KAK3782883.1"/>
    <property type="molecule type" value="Genomic_DNA"/>
</dbReference>
<proteinExistence type="predicted"/>
<protein>
    <submittedName>
        <fullName evidence="1">Uncharacterized protein</fullName>
    </submittedName>
</protein>
<sequence>MRCLQRVITGSISTNVTCADRSSSRQYSGVVDSTARRGPRPPASHVLTEAAAVSILRLLTALPGVDHGHQRHTC</sequence>
<comment type="caution">
    <text evidence="1">The sequence shown here is derived from an EMBL/GenBank/DDBJ whole genome shotgun (WGS) entry which is preliminary data.</text>
</comment>